<dbReference type="InterPro" id="IPR051274">
    <property type="entry name" value="3-5_Exoribonuclease"/>
</dbReference>
<evidence type="ECO:0000313" key="6">
    <source>
        <dbReference type="Proteomes" id="UP000564644"/>
    </source>
</evidence>
<dbReference type="GO" id="GO:0003676">
    <property type="term" value="F:nucleic acid binding"/>
    <property type="evidence" value="ECO:0007669"/>
    <property type="project" value="InterPro"/>
</dbReference>
<dbReference type="InterPro" id="IPR047201">
    <property type="entry name" value="ERI-1_3'hExo-like"/>
</dbReference>
<evidence type="ECO:0000313" key="5">
    <source>
        <dbReference type="EMBL" id="MBB6736076.1"/>
    </source>
</evidence>
<keyword evidence="6" id="KW-1185">Reference proteome</keyword>
<evidence type="ECO:0000259" key="4">
    <source>
        <dbReference type="Pfam" id="PF00929"/>
    </source>
</evidence>
<dbReference type="InterPro" id="IPR012337">
    <property type="entry name" value="RNaseH-like_sf"/>
</dbReference>
<keyword evidence="3 5" id="KW-0269">Exonuclease</keyword>
<dbReference type="SUPFAM" id="SSF53098">
    <property type="entry name" value="Ribonuclease H-like"/>
    <property type="match status" value="1"/>
</dbReference>
<dbReference type="PANTHER" id="PTHR23044">
    <property type="entry name" value="3'-5' EXONUCLEASE ERI1-RELATED"/>
    <property type="match status" value="1"/>
</dbReference>
<dbReference type="InterPro" id="IPR036397">
    <property type="entry name" value="RNaseH_sf"/>
</dbReference>
<dbReference type="InterPro" id="IPR013520">
    <property type="entry name" value="Ribonucl_H"/>
</dbReference>
<evidence type="ECO:0000256" key="1">
    <source>
        <dbReference type="ARBA" id="ARBA00022722"/>
    </source>
</evidence>
<dbReference type="AlphaFoldDB" id="A0A7X0SU77"/>
<dbReference type="Proteomes" id="UP000564644">
    <property type="component" value="Unassembled WGS sequence"/>
</dbReference>
<proteinExistence type="predicted"/>
<name>A0A7X0SU77_9BACL</name>
<dbReference type="PANTHER" id="PTHR23044:SF61">
    <property type="entry name" value="3'-5' EXORIBONUCLEASE 1-RELATED"/>
    <property type="match status" value="1"/>
</dbReference>
<accession>A0A7X0SU77</accession>
<sequence>MTYIVYDLEMTVRRKKGQIAEIIEIGAAKVQAEDGTPVIADSFQTFVKPSVVPRLSEDTISFTSISQDDVDGAPPLPEALRRFTEWIGPQPYYLCAWGPDDHR</sequence>
<comment type="caution">
    <text evidence="5">The sequence shown here is derived from an EMBL/GenBank/DDBJ whole genome shotgun (WGS) entry which is preliminary data.</text>
</comment>
<protein>
    <submittedName>
        <fullName evidence="5">Exonuclease domain-containing protein</fullName>
    </submittedName>
</protein>
<keyword evidence="2" id="KW-0378">Hydrolase</keyword>
<dbReference type="Pfam" id="PF00929">
    <property type="entry name" value="RNase_T"/>
    <property type="match status" value="1"/>
</dbReference>
<keyword evidence="1" id="KW-0540">Nuclease</keyword>
<reference evidence="5 6" key="1">
    <citation type="submission" date="2020-08" db="EMBL/GenBank/DDBJ databases">
        <title>Cohnella phylogeny.</title>
        <authorList>
            <person name="Dunlap C."/>
        </authorList>
    </citation>
    <scope>NUCLEOTIDE SEQUENCE [LARGE SCALE GENOMIC DNA]</scope>
    <source>
        <strain evidence="5 6">CBP 2801</strain>
    </source>
</reference>
<evidence type="ECO:0000256" key="2">
    <source>
        <dbReference type="ARBA" id="ARBA00022801"/>
    </source>
</evidence>
<dbReference type="GO" id="GO:0000175">
    <property type="term" value="F:3'-5'-RNA exonuclease activity"/>
    <property type="evidence" value="ECO:0007669"/>
    <property type="project" value="InterPro"/>
</dbReference>
<dbReference type="Gene3D" id="3.30.420.10">
    <property type="entry name" value="Ribonuclease H-like superfamily/Ribonuclease H"/>
    <property type="match status" value="1"/>
</dbReference>
<organism evidence="5 6">
    <name type="scientific">Cohnella zeiphila</name>
    <dbReference type="NCBI Taxonomy" id="2761120"/>
    <lineage>
        <taxon>Bacteria</taxon>
        <taxon>Bacillati</taxon>
        <taxon>Bacillota</taxon>
        <taxon>Bacilli</taxon>
        <taxon>Bacillales</taxon>
        <taxon>Paenibacillaceae</taxon>
        <taxon>Cohnella</taxon>
    </lineage>
</organism>
<gene>
    <name evidence="5" type="ORF">H7C18_34740</name>
</gene>
<dbReference type="EMBL" id="JACJVO010000085">
    <property type="protein sequence ID" value="MBB6736076.1"/>
    <property type="molecule type" value="Genomic_DNA"/>
</dbReference>
<feature type="domain" description="Exonuclease" evidence="4">
    <location>
        <begin position="4"/>
        <end position="88"/>
    </location>
</feature>
<feature type="non-terminal residue" evidence="5">
    <location>
        <position position="103"/>
    </location>
</feature>
<dbReference type="CDD" id="cd06133">
    <property type="entry name" value="ERI-1_3'hExo_like"/>
    <property type="match status" value="1"/>
</dbReference>
<evidence type="ECO:0000256" key="3">
    <source>
        <dbReference type="ARBA" id="ARBA00022839"/>
    </source>
</evidence>